<reference evidence="2" key="1">
    <citation type="submission" date="2022-10" db="EMBL/GenBank/DDBJ databases">
        <title>Genome assembly of Pristionchus species.</title>
        <authorList>
            <person name="Yoshida K."/>
            <person name="Sommer R.J."/>
        </authorList>
    </citation>
    <scope>NUCLEOTIDE SEQUENCE [LARGE SCALE GENOMIC DNA]</scope>
    <source>
        <strain evidence="2">RS5460</strain>
    </source>
</reference>
<protein>
    <submittedName>
        <fullName evidence="1">Uncharacterized protein</fullName>
    </submittedName>
</protein>
<organism evidence="1 2">
    <name type="scientific">Pristionchus mayeri</name>
    <dbReference type="NCBI Taxonomy" id="1317129"/>
    <lineage>
        <taxon>Eukaryota</taxon>
        <taxon>Metazoa</taxon>
        <taxon>Ecdysozoa</taxon>
        <taxon>Nematoda</taxon>
        <taxon>Chromadorea</taxon>
        <taxon>Rhabditida</taxon>
        <taxon>Rhabditina</taxon>
        <taxon>Diplogasteromorpha</taxon>
        <taxon>Diplogasteroidea</taxon>
        <taxon>Neodiplogasteridae</taxon>
        <taxon>Pristionchus</taxon>
    </lineage>
</organism>
<feature type="non-terminal residue" evidence="1">
    <location>
        <position position="1"/>
    </location>
</feature>
<dbReference type="AlphaFoldDB" id="A0AAN5CN45"/>
<evidence type="ECO:0000313" key="1">
    <source>
        <dbReference type="EMBL" id="GMR47478.1"/>
    </source>
</evidence>
<sequence length="68" mass="8282">TSDRQQMIGYCPQYNPSQWLPNRPSFFSMNQLLEWTLEREETSRDCYWSGRRITRSSSRLTTRMRQNC</sequence>
<dbReference type="Proteomes" id="UP001328107">
    <property type="component" value="Unassembled WGS sequence"/>
</dbReference>
<keyword evidence="2" id="KW-1185">Reference proteome</keyword>
<evidence type="ECO:0000313" key="2">
    <source>
        <dbReference type="Proteomes" id="UP001328107"/>
    </source>
</evidence>
<proteinExistence type="predicted"/>
<accession>A0AAN5CN45</accession>
<gene>
    <name evidence="1" type="ORF">PMAYCL1PPCAC_17673</name>
</gene>
<dbReference type="EMBL" id="BTRK01000004">
    <property type="protein sequence ID" value="GMR47478.1"/>
    <property type="molecule type" value="Genomic_DNA"/>
</dbReference>
<comment type="caution">
    <text evidence="1">The sequence shown here is derived from an EMBL/GenBank/DDBJ whole genome shotgun (WGS) entry which is preliminary data.</text>
</comment>
<name>A0AAN5CN45_9BILA</name>